<accession>A0AAV8YPJ4</accession>
<reference evidence="1" key="1">
    <citation type="journal article" date="2023" name="Insect Mol. Biol.">
        <title>Genome sequencing provides insights into the evolution of gene families encoding plant cell wall-degrading enzymes in longhorned beetles.</title>
        <authorList>
            <person name="Shin N.R."/>
            <person name="Okamura Y."/>
            <person name="Kirsch R."/>
            <person name="Pauchet Y."/>
        </authorList>
    </citation>
    <scope>NUCLEOTIDE SEQUENCE</scope>
    <source>
        <strain evidence="1">RBIC_L_NR</strain>
    </source>
</reference>
<name>A0AAV8YPJ4_9CUCU</name>
<sequence length="64" mass="7540">MMFETNTEMYIRGSVKKYKRDGEEYLKTNKLYTKITVGDGHIKLTEKDQDLQFGGKNAKYKVEK</sequence>
<keyword evidence="2" id="KW-1185">Reference proteome</keyword>
<evidence type="ECO:0000313" key="1">
    <source>
        <dbReference type="EMBL" id="KAJ8953215.1"/>
    </source>
</evidence>
<comment type="caution">
    <text evidence="1">The sequence shown here is derived from an EMBL/GenBank/DDBJ whole genome shotgun (WGS) entry which is preliminary data.</text>
</comment>
<evidence type="ECO:0000313" key="2">
    <source>
        <dbReference type="Proteomes" id="UP001162156"/>
    </source>
</evidence>
<evidence type="ECO:0008006" key="3">
    <source>
        <dbReference type="Google" id="ProtNLM"/>
    </source>
</evidence>
<dbReference type="Proteomes" id="UP001162156">
    <property type="component" value="Unassembled WGS sequence"/>
</dbReference>
<organism evidence="1 2">
    <name type="scientific">Rhamnusium bicolor</name>
    <dbReference type="NCBI Taxonomy" id="1586634"/>
    <lineage>
        <taxon>Eukaryota</taxon>
        <taxon>Metazoa</taxon>
        <taxon>Ecdysozoa</taxon>
        <taxon>Arthropoda</taxon>
        <taxon>Hexapoda</taxon>
        <taxon>Insecta</taxon>
        <taxon>Pterygota</taxon>
        <taxon>Neoptera</taxon>
        <taxon>Endopterygota</taxon>
        <taxon>Coleoptera</taxon>
        <taxon>Polyphaga</taxon>
        <taxon>Cucujiformia</taxon>
        <taxon>Chrysomeloidea</taxon>
        <taxon>Cerambycidae</taxon>
        <taxon>Lepturinae</taxon>
        <taxon>Rhagiini</taxon>
        <taxon>Rhamnusium</taxon>
    </lineage>
</organism>
<dbReference type="EMBL" id="JANEYF010001977">
    <property type="protein sequence ID" value="KAJ8953215.1"/>
    <property type="molecule type" value="Genomic_DNA"/>
</dbReference>
<dbReference type="AlphaFoldDB" id="A0AAV8YPJ4"/>
<gene>
    <name evidence="1" type="ORF">NQ314_007380</name>
</gene>
<protein>
    <recommendedName>
        <fullName evidence="3">Lipocalin-like domain-containing protein</fullName>
    </recommendedName>
</protein>
<proteinExistence type="predicted"/>